<evidence type="ECO:0000256" key="1">
    <source>
        <dbReference type="ARBA" id="ARBA00004651"/>
    </source>
</evidence>
<dbReference type="PROSITE" id="PS50887">
    <property type="entry name" value="GGDEF"/>
    <property type="match status" value="1"/>
</dbReference>
<dbReference type="PANTHER" id="PTHR45138:SF9">
    <property type="entry name" value="DIGUANYLATE CYCLASE DGCM-RELATED"/>
    <property type="match status" value="1"/>
</dbReference>
<dbReference type="SMART" id="SM00267">
    <property type="entry name" value="GGDEF"/>
    <property type="match status" value="1"/>
</dbReference>
<keyword evidence="4 6" id="KW-1133">Transmembrane helix</keyword>
<evidence type="ECO:0000256" key="5">
    <source>
        <dbReference type="ARBA" id="ARBA00023136"/>
    </source>
</evidence>
<evidence type="ECO:0000313" key="8">
    <source>
        <dbReference type="EMBL" id="RGW75176.1"/>
    </source>
</evidence>
<dbReference type="InterPro" id="IPR029787">
    <property type="entry name" value="Nucleotide_cyclase"/>
</dbReference>
<dbReference type="Gene3D" id="3.30.70.270">
    <property type="match status" value="1"/>
</dbReference>
<dbReference type="SUPFAM" id="SSF103190">
    <property type="entry name" value="Sensory domain-like"/>
    <property type="match status" value="1"/>
</dbReference>
<dbReference type="FunFam" id="3.30.70.270:FF:000001">
    <property type="entry name" value="Diguanylate cyclase domain protein"/>
    <property type="match status" value="1"/>
</dbReference>
<dbReference type="InterPro" id="IPR033479">
    <property type="entry name" value="dCache_1"/>
</dbReference>
<organism evidence="8 9">
    <name type="scientific">Holdemanella biformis</name>
    <dbReference type="NCBI Taxonomy" id="1735"/>
    <lineage>
        <taxon>Bacteria</taxon>
        <taxon>Bacillati</taxon>
        <taxon>Bacillota</taxon>
        <taxon>Erysipelotrichia</taxon>
        <taxon>Erysipelotrichales</taxon>
        <taxon>Erysipelotrichaceae</taxon>
        <taxon>Holdemanella</taxon>
    </lineage>
</organism>
<proteinExistence type="predicted"/>
<dbReference type="CDD" id="cd12914">
    <property type="entry name" value="PDC1_DGC_like"/>
    <property type="match status" value="1"/>
</dbReference>
<dbReference type="InterPro" id="IPR000160">
    <property type="entry name" value="GGDEF_dom"/>
</dbReference>
<dbReference type="PANTHER" id="PTHR45138">
    <property type="entry name" value="REGULATORY COMPONENTS OF SENSORY TRANSDUCTION SYSTEM"/>
    <property type="match status" value="1"/>
</dbReference>
<dbReference type="SUPFAM" id="SSF55073">
    <property type="entry name" value="Nucleotide cyclase"/>
    <property type="match status" value="1"/>
</dbReference>
<keyword evidence="2" id="KW-1003">Cell membrane</keyword>
<evidence type="ECO:0000256" key="4">
    <source>
        <dbReference type="ARBA" id="ARBA00022989"/>
    </source>
</evidence>
<dbReference type="GO" id="GO:0005886">
    <property type="term" value="C:plasma membrane"/>
    <property type="evidence" value="ECO:0007669"/>
    <property type="project" value="UniProtKB-SubCell"/>
</dbReference>
<dbReference type="InterPro" id="IPR029151">
    <property type="entry name" value="Sensor-like_sf"/>
</dbReference>
<feature type="domain" description="GGDEF" evidence="7">
    <location>
        <begin position="355"/>
        <end position="485"/>
    </location>
</feature>
<gene>
    <name evidence="8" type="ORF">DWV56_05755</name>
</gene>
<keyword evidence="5 6" id="KW-0472">Membrane</keyword>
<dbReference type="Pfam" id="PF02743">
    <property type="entry name" value="dCache_1"/>
    <property type="match status" value="1"/>
</dbReference>
<evidence type="ECO:0000259" key="7">
    <source>
        <dbReference type="PROSITE" id="PS50887"/>
    </source>
</evidence>
<accession>A0A413CV29</accession>
<dbReference type="Gene3D" id="3.30.450.20">
    <property type="entry name" value="PAS domain"/>
    <property type="match status" value="1"/>
</dbReference>
<dbReference type="CDD" id="cd01949">
    <property type="entry name" value="GGDEF"/>
    <property type="match status" value="1"/>
</dbReference>
<protein>
    <submittedName>
        <fullName evidence="8">Sensor domain-containing diguanylate cyclase</fullName>
    </submittedName>
</protein>
<dbReference type="InterPro" id="IPR043128">
    <property type="entry name" value="Rev_trsase/Diguanyl_cyclase"/>
</dbReference>
<dbReference type="Pfam" id="PF00990">
    <property type="entry name" value="GGDEF"/>
    <property type="match status" value="1"/>
</dbReference>
<dbReference type="EMBL" id="QSAT01000015">
    <property type="protein sequence ID" value="RGW75176.1"/>
    <property type="molecule type" value="Genomic_DNA"/>
</dbReference>
<feature type="transmembrane region" description="Helical" evidence="6">
    <location>
        <begin position="298"/>
        <end position="316"/>
    </location>
</feature>
<reference evidence="8 9" key="1">
    <citation type="submission" date="2018-08" db="EMBL/GenBank/DDBJ databases">
        <title>A genome reference for cultivated species of the human gut microbiota.</title>
        <authorList>
            <person name="Zou Y."/>
            <person name="Xue W."/>
            <person name="Luo G."/>
        </authorList>
    </citation>
    <scope>NUCLEOTIDE SEQUENCE [LARGE SCALE GENOMIC DNA]</scope>
    <source>
        <strain evidence="8 9">AF10-31</strain>
    </source>
</reference>
<feature type="transmembrane region" description="Helical" evidence="6">
    <location>
        <begin position="24"/>
        <end position="46"/>
    </location>
</feature>
<evidence type="ECO:0000256" key="6">
    <source>
        <dbReference type="SAM" id="Phobius"/>
    </source>
</evidence>
<comment type="caution">
    <text evidence="8">The sequence shown here is derived from an EMBL/GenBank/DDBJ whole genome shotgun (WGS) entry which is preliminary data.</text>
</comment>
<dbReference type="NCBIfam" id="TIGR00254">
    <property type="entry name" value="GGDEF"/>
    <property type="match status" value="1"/>
</dbReference>
<dbReference type="Proteomes" id="UP000284651">
    <property type="component" value="Unassembled WGS sequence"/>
</dbReference>
<dbReference type="InterPro" id="IPR050469">
    <property type="entry name" value="Diguanylate_Cyclase"/>
</dbReference>
<name>A0A413CV29_9FIRM</name>
<evidence type="ECO:0000256" key="3">
    <source>
        <dbReference type="ARBA" id="ARBA00022692"/>
    </source>
</evidence>
<keyword evidence="3 6" id="KW-0812">Transmembrane</keyword>
<dbReference type="AlphaFoldDB" id="A0A413CV29"/>
<dbReference type="GO" id="GO:0043709">
    <property type="term" value="P:cell adhesion involved in single-species biofilm formation"/>
    <property type="evidence" value="ECO:0007669"/>
    <property type="project" value="TreeGrafter"/>
</dbReference>
<comment type="subcellular location">
    <subcellularLocation>
        <location evidence="1">Cell membrane</location>
        <topology evidence="1">Multi-pass membrane protein</topology>
    </subcellularLocation>
</comment>
<evidence type="ECO:0000256" key="2">
    <source>
        <dbReference type="ARBA" id="ARBA00022475"/>
    </source>
</evidence>
<evidence type="ECO:0000313" key="9">
    <source>
        <dbReference type="Proteomes" id="UP000284651"/>
    </source>
</evidence>
<dbReference type="GO" id="GO:1902201">
    <property type="term" value="P:negative regulation of bacterial-type flagellum-dependent cell motility"/>
    <property type="evidence" value="ECO:0007669"/>
    <property type="project" value="TreeGrafter"/>
</dbReference>
<sequence>MLILALYPNLLNVSFEQKNFVKNYIYAITIFIITLVIGISIFFNVVQASGEKNSRETLITNVTQQSEHLNTILNINYSYLNVLAQELSKSEDLFSENNISLIKAFMENTDLNRTAIIDSDGNALYDNNVVKNVAHRRYFKESMQGKQSLSDPLESSVDQQTRVILSVPIYKNNQVIGVVGGSYNVTKLGNMLFDDLFNGQGKSFIVDQDGNLITRDKKYEKKHNIKTIDNLFGICDEKEVKTDFNQQESDLIQIQTKKNKSLYLAYSPLKINDWMICYIVPVHVAQESYTFIKHYETLLATFLGLIVLSLMIYLAHSNSRENKYLIHLSEIDPLTSVFNKETTQKLIDQKLKNHEHFCFLILDVDDFKSVNDNYGHAVGDKVLKNLSDLFKNHFRQTDIVGRIGGDEFIILIEDEHIAESRIQSLLKKVNELKIEELQDFKLSISVGMAFAPSNGTTFMELYRHADHALYQTKRTGKNNYKIYKNDEN</sequence>
<dbReference type="GO" id="GO:0052621">
    <property type="term" value="F:diguanylate cyclase activity"/>
    <property type="evidence" value="ECO:0007669"/>
    <property type="project" value="TreeGrafter"/>
</dbReference>